<evidence type="ECO:0000259" key="1">
    <source>
        <dbReference type="Pfam" id="PF06378"/>
    </source>
</evidence>
<organism evidence="2">
    <name type="scientific">uncultured Caudovirales phage</name>
    <dbReference type="NCBI Taxonomy" id="2100421"/>
    <lineage>
        <taxon>Viruses</taxon>
        <taxon>Duplodnaviria</taxon>
        <taxon>Heunggongvirae</taxon>
        <taxon>Uroviricota</taxon>
        <taxon>Caudoviricetes</taxon>
        <taxon>Peduoviridae</taxon>
        <taxon>Maltschvirus</taxon>
        <taxon>Maltschvirus maltsch</taxon>
    </lineage>
</organism>
<dbReference type="Pfam" id="PF06378">
    <property type="entry name" value="SSAP_Sak"/>
    <property type="match status" value="1"/>
</dbReference>
<dbReference type="InterPro" id="IPR009425">
    <property type="entry name" value="DSRM_SSAP"/>
</dbReference>
<protein>
    <submittedName>
        <fullName evidence="2">Single-strand annealing protein SAK3</fullName>
    </submittedName>
</protein>
<accession>A0A6J5M0K3</accession>
<sequence length="262" mass="29919">MKTYAEIRKIDVSDHLEKKGNLSYLSWAWAIDTLLQNDPDATWEHPEERVFPDETVMVFAVVKAFGKERKAHLPVMNHKNEPIKKPNAFQINTALQRCLVKAIALHGLGLYVYAGEDLPEAEETNYPDKKQQRDYFYALALTKTAEDVSDLKAEWVDYTFTDAMSDGTESRIQGLKRGVTFPPAVYGYVDTQEAVDFAIEAGKYIEKETDLDELHDWMHKNDHKLKALDKILTAAKYIKNGETTYKRLANLYLAKTNPLAAE</sequence>
<feature type="domain" description="SSAP RNA binding" evidence="1">
    <location>
        <begin position="2"/>
        <end position="125"/>
    </location>
</feature>
<evidence type="ECO:0000313" key="2">
    <source>
        <dbReference type="EMBL" id="CAB4139771.1"/>
    </source>
</evidence>
<dbReference type="EMBL" id="LR796367">
    <property type="protein sequence ID" value="CAB4139771.1"/>
    <property type="molecule type" value="Genomic_DNA"/>
</dbReference>
<name>A0A6J5M0K3_9CAUD</name>
<gene>
    <name evidence="2" type="ORF">UFOVP353_27</name>
</gene>
<proteinExistence type="predicted"/>
<reference evidence="2" key="1">
    <citation type="submission" date="2020-04" db="EMBL/GenBank/DDBJ databases">
        <authorList>
            <person name="Chiriac C."/>
            <person name="Salcher M."/>
            <person name="Ghai R."/>
            <person name="Kavagutti S V."/>
        </authorList>
    </citation>
    <scope>NUCLEOTIDE SEQUENCE</scope>
</reference>